<feature type="transmembrane region" description="Helical" evidence="1">
    <location>
        <begin position="74"/>
        <end position="95"/>
    </location>
</feature>
<evidence type="ECO:0000313" key="3">
    <source>
        <dbReference type="EMBL" id="CAB4982675.1"/>
    </source>
</evidence>
<keyword evidence="1" id="KW-0812">Transmembrane</keyword>
<dbReference type="AlphaFoldDB" id="A0A6J6XDY9"/>
<reference evidence="2" key="1">
    <citation type="submission" date="2020-05" db="EMBL/GenBank/DDBJ databases">
        <authorList>
            <person name="Chiriac C."/>
            <person name="Salcher M."/>
            <person name="Ghai R."/>
            <person name="Kavagutti S V."/>
        </authorList>
    </citation>
    <scope>NUCLEOTIDE SEQUENCE</scope>
</reference>
<evidence type="ECO:0000313" key="2">
    <source>
        <dbReference type="EMBL" id="CAB4794345.1"/>
    </source>
</evidence>
<dbReference type="EMBL" id="CAFAAJ010000023">
    <property type="protein sequence ID" value="CAB4794345.1"/>
    <property type="molecule type" value="Genomic_DNA"/>
</dbReference>
<accession>A0A6J6XDY9</accession>
<evidence type="ECO:0000256" key="1">
    <source>
        <dbReference type="SAM" id="Phobius"/>
    </source>
</evidence>
<gene>
    <name evidence="2" type="ORF">UFOPK3001_00522</name>
    <name evidence="3" type="ORF">UFOPK3954_00625</name>
</gene>
<dbReference type="EMBL" id="CAFBON010000048">
    <property type="protein sequence ID" value="CAB4982675.1"/>
    <property type="molecule type" value="Genomic_DNA"/>
</dbReference>
<keyword evidence="1" id="KW-1133">Transmembrane helix</keyword>
<keyword evidence="1" id="KW-0472">Membrane</keyword>
<proteinExistence type="predicted"/>
<sequence length="115" mass="12224">MKDVRRSLLVFLITLCVAVPSAPAFAQTDTTQPAAAAAPADSVVEEADLTCAQPGVVRPNCGVKPQQAGDRGGALQYTVWVVLIIGLIVVFTVVFRSAARTNRKKTVEAADRSWN</sequence>
<name>A0A6J6XDY9_9ZZZZ</name>
<protein>
    <submittedName>
        <fullName evidence="2">Unannotated protein</fullName>
    </submittedName>
</protein>
<organism evidence="2">
    <name type="scientific">freshwater metagenome</name>
    <dbReference type="NCBI Taxonomy" id="449393"/>
    <lineage>
        <taxon>unclassified sequences</taxon>
        <taxon>metagenomes</taxon>
        <taxon>ecological metagenomes</taxon>
    </lineage>
</organism>